<proteinExistence type="predicted"/>
<comment type="caution">
    <text evidence="1">The sequence shown here is derived from an EMBL/GenBank/DDBJ whole genome shotgun (WGS) entry which is preliminary data.</text>
</comment>
<evidence type="ECO:0000313" key="1">
    <source>
        <dbReference type="EMBL" id="KAJ8120772.1"/>
    </source>
</evidence>
<reference evidence="1" key="1">
    <citation type="submission" date="2022-12" db="EMBL/GenBank/DDBJ databases">
        <title>Genome Sequence of Lasiodiplodia mahajangana.</title>
        <authorList>
            <person name="Buettner E."/>
        </authorList>
    </citation>
    <scope>NUCLEOTIDE SEQUENCE</scope>
    <source>
        <strain evidence="1">VT137</strain>
    </source>
</reference>
<organism evidence="1 2">
    <name type="scientific">Lasiodiplodia mahajangana</name>
    <dbReference type="NCBI Taxonomy" id="1108764"/>
    <lineage>
        <taxon>Eukaryota</taxon>
        <taxon>Fungi</taxon>
        <taxon>Dikarya</taxon>
        <taxon>Ascomycota</taxon>
        <taxon>Pezizomycotina</taxon>
        <taxon>Dothideomycetes</taxon>
        <taxon>Dothideomycetes incertae sedis</taxon>
        <taxon>Botryosphaeriales</taxon>
        <taxon>Botryosphaeriaceae</taxon>
        <taxon>Lasiodiplodia</taxon>
    </lineage>
</organism>
<dbReference type="Proteomes" id="UP001153332">
    <property type="component" value="Unassembled WGS sequence"/>
</dbReference>
<sequence length="70" mass="7578">MDNDAKRTMLPLTTPSLRTADEKAISSDKTHSTLPQQAMPPRKTTILSIRSIFSVLNLDALILGAQELGG</sequence>
<name>A0ACC2IZW9_9PEZI</name>
<gene>
    <name evidence="1" type="ORF">O1611_g10278</name>
</gene>
<evidence type="ECO:0000313" key="2">
    <source>
        <dbReference type="Proteomes" id="UP001153332"/>
    </source>
</evidence>
<keyword evidence="2" id="KW-1185">Reference proteome</keyword>
<accession>A0ACC2IZW9</accession>
<protein>
    <submittedName>
        <fullName evidence="1">Uncharacterized protein</fullName>
    </submittedName>
</protein>
<dbReference type="EMBL" id="JAPUUL010003993">
    <property type="protein sequence ID" value="KAJ8120772.1"/>
    <property type="molecule type" value="Genomic_DNA"/>
</dbReference>